<sequence>MAAPLFGVAWQCCVAVPMILLKKAALVIMAAGMTSTKRPLCHEDKAVKAGRINGEEASDRVVA</sequence>
<comment type="caution">
    <text evidence="1">The sequence shown here is derived from an EMBL/GenBank/DDBJ whole genome shotgun (WGS) entry which is preliminary data.</text>
</comment>
<name>A0A918Q1N9_9CAUL</name>
<accession>A0A918Q1N9</accession>
<organism evidence="1 2">
    <name type="scientific">Asticcacaulis endophyticus</name>
    <dbReference type="NCBI Taxonomy" id="1395890"/>
    <lineage>
        <taxon>Bacteria</taxon>
        <taxon>Pseudomonadati</taxon>
        <taxon>Pseudomonadota</taxon>
        <taxon>Alphaproteobacteria</taxon>
        <taxon>Caulobacterales</taxon>
        <taxon>Caulobacteraceae</taxon>
        <taxon>Asticcacaulis</taxon>
    </lineage>
</organism>
<proteinExistence type="predicted"/>
<reference evidence="1" key="1">
    <citation type="journal article" date="2014" name="Int. J. Syst. Evol. Microbiol.">
        <title>Complete genome sequence of Corynebacterium casei LMG S-19264T (=DSM 44701T), isolated from a smear-ripened cheese.</title>
        <authorList>
            <consortium name="US DOE Joint Genome Institute (JGI-PGF)"/>
            <person name="Walter F."/>
            <person name="Albersmeier A."/>
            <person name="Kalinowski J."/>
            <person name="Ruckert C."/>
        </authorList>
    </citation>
    <scope>NUCLEOTIDE SEQUENCE</scope>
    <source>
        <strain evidence="1">KCTC 32296</strain>
    </source>
</reference>
<evidence type="ECO:0000313" key="2">
    <source>
        <dbReference type="Proteomes" id="UP000662572"/>
    </source>
</evidence>
<protein>
    <submittedName>
        <fullName evidence="1">Uncharacterized protein</fullName>
    </submittedName>
</protein>
<reference evidence="1" key="2">
    <citation type="submission" date="2020-09" db="EMBL/GenBank/DDBJ databases">
        <authorList>
            <person name="Sun Q."/>
            <person name="Kim S."/>
        </authorList>
    </citation>
    <scope>NUCLEOTIDE SEQUENCE</scope>
    <source>
        <strain evidence="1">KCTC 32296</strain>
    </source>
</reference>
<keyword evidence="2" id="KW-1185">Reference proteome</keyword>
<evidence type="ECO:0000313" key="1">
    <source>
        <dbReference type="EMBL" id="GGZ30654.1"/>
    </source>
</evidence>
<dbReference type="EMBL" id="BMZB01000001">
    <property type="protein sequence ID" value="GGZ30654.1"/>
    <property type="molecule type" value="Genomic_DNA"/>
</dbReference>
<gene>
    <name evidence="1" type="ORF">GCM10011273_16350</name>
</gene>
<dbReference type="AlphaFoldDB" id="A0A918Q1N9"/>
<dbReference type="Proteomes" id="UP000662572">
    <property type="component" value="Unassembled WGS sequence"/>
</dbReference>